<gene>
    <name evidence="8" type="ORF">SNE40_002425</name>
    <name evidence="7" type="ORF">SNE40_006395</name>
</gene>
<feature type="region of interest" description="Disordered" evidence="6">
    <location>
        <begin position="66"/>
        <end position="106"/>
    </location>
</feature>
<dbReference type="AlphaFoldDB" id="A0AAN8PVT1"/>
<dbReference type="EMBL" id="JAZGQO010000002">
    <property type="protein sequence ID" value="KAK6190594.1"/>
    <property type="molecule type" value="Genomic_DNA"/>
</dbReference>
<keyword evidence="9" id="KW-1185">Reference proteome</keyword>
<evidence type="ECO:0000256" key="1">
    <source>
        <dbReference type="ARBA" id="ARBA00004186"/>
    </source>
</evidence>
<comment type="subcellular location">
    <subcellularLocation>
        <location evidence="2">Cytoplasm</location>
        <location evidence="2">Cytoskeleton</location>
        <location evidence="2">Microtubule organizing center</location>
        <location evidence="2">Centrosome</location>
    </subcellularLocation>
    <subcellularLocation>
        <location evidence="1">Cytoplasm</location>
        <location evidence="1">Cytoskeleton</location>
        <location evidence="1">Spindle</location>
    </subcellularLocation>
</comment>
<evidence type="ECO:0000313" key="7">
    <source>
        <dbReference type="EMBL" id="KAK6183794.1"/>
    </source>
</evidence>
<dbReference type="PANTHER" id="PTHR28578">
    <property type="entry name" value="MITOTIC-SPINDLE ORGANIZING PROTEIN 2A-RELATED"/>
    <property type="match status" value="1"/>
</dbReference>
<dbReference type="PANTHER" id="PTHR28578:SF2">
    <property type="entry name" value="MITOTIC-SPINDLE ORGANIZING PROTEIN 2"/>
    <property type="match status" value="1"/>
</dbReference>
<protein>
    <recommendedName>
        <fullName evidence="10">Mitotic-spindle organizing protein 2-like</fullName>
    </recommendedName>
</protein>
<comment type="similarity">
    <text evidence="3">Belongs to the MOZART2 family.</text>
</comment>
<accession>A0AAN8PVT1</accession>
<sequence length="106" mass="11779">MASNKSEVLRYTLSSKNVLTPDEAELYELTQLAGVLTDPSVFKIILDLLKLNVAPAAILHMIKSMSASTKRQNTSPVKNYSAKPKELPVPSGQKFKPHSRSRDIRK</sequence>
<name>A0AAN8PVT1_PATCE</name>
<reference evidence="7 9" key="1">
    <citation type="submission" date="2024-01" db="EMBL/GenBank/DDBJ databases">
        <title>The genome of the rayed Mediterranean limpet Patella caerulea (Linnaeus, 1758).</title>
        <authorList>
            <person name="Anh-Thu Weber A."/>
            <person name="Halstead-Nussloch G."/>
        </authorList>
    </citation>
    <scope>NUCLEOTIDE SEQUENCE [LARGE SCALE GENOMIC DNA]</scope>
    <source>
        <strain evidence="7">AATW-2023a</strain>
        <tissue evidence="7">Whole specimen</tissue>
    </source>
</reference>
<dbReference type="GO" id="GO:0005819">
    <property type="term" value="C:spindle"/>
    <property type="evidence" value="ECO:0007669"/>
    <property type="project" value="UniProtKB-SubCell"/>
</dbReference>
<keyword evidence="4" id="KW-0963">Cytoplasm</keyword>
<dbReference type="Proteomes" id="UP001347796">
    <property type="component" value="Unassembled WGS sequence"/>
</dbReference>
<keyword evidence="5" id="KW-0206">Cytoskeleton</keyword>
<evidence type="ECO:0000256" key="5">
    <source>
        <dbReference type="ARBA" id="ARBA00023212"/>
    </source>
</evidence>
<evidence type="ECO:0000256" key="6">
    <source>
        <dbReference type="SAM" id="MobiDB-lite"/>
    </source>
</evidence>
<dbReference type="EMBL" id="JAZGQO010000006">
    <property type="protein sequence ID" value="KAK6183794.1"/>
    <property type="molecule type" value="Genomic_DNA"/>
</dbReference>
<dbReference type="Pfam" id="PF12926">
    <property type="entry name" value="MOZART2"/>
    <property type="match status" value="1"/>
</dbReference>
<dbReference type="GO" id="GO:0005813">
    <property type="term" value="C:centrosome"/>
    <property type="evidence" value="ECO:0007669"/>
    <property type="project" value="UniProtKB-SubCell"/>
</dbReference>
<evidence type="ECO:0008006" key="10">
    <source>
        <dbReference type="Google" id="ProtNLM"/>
    </source>
</evidence>
<comment type="caution">
    <text evidence="7">The sequence shown here is derived from an EMBL/GenBank/DDBJ whole genome shotgun (WGS) entry which is preliminary data.</text>
</comment>
<organism evidence="7 9">
    <name type="scientific">Patella caerulea</name>
    <name type="common">Rayed Mediterranean limpet</name>
    <dbReference type="NCBI Taxonomy" id="87958"/>
    <lineage>
        <taxon>Eukaryota</taxon>
        <taxon>Metazoa</taxon>
        <taxon>Spiralia</taxon>
        <taxon>Lophotrochozoa</taxon>
        <taxon>Mollusca</taxon>
        <taxon>Gastropoda</taxon>
        <taxon>Patellogastropoda</taxon>
        <taxon>Patelloidea</taxon>
        <taxon>Patellidae</taxon>
        <taxon>Patella</taxon>
    </lineage>
</organism>
<evidence type="ECO:0000313" key="9">
    <source>
        <dbReference type="Proteomes" id="UP001347796"/>
    </source>
</evidence>
<evidence type="ECO:0000256" key="4">
    <source>
        <dbReference type="ARBA" id="ARBA00022490"/>
    </source>
</evidence>
<evidence type="ECO:0000256" key="3">
    <source>
        <dbReference type="ARBA" id="ARBA00007286"/>
    </source>
</evidence>
<evidence type="ECO:0000256" key="2">
    <source>
        <dbReference type="ARBA" id="ARBA00004300"/>
    </source>
</evidence>
<feature type="compositionally biased region" description="Polar residues" evidence="6">
    <location>
        <begin position="66"/>
        <end position="78"/>
    </location>
</feature>
<proteinExistence type="inferred from homology"/>
<evidence type="ECO:0000313" key="8">
    <source>
        <dbReference type="EMBL" id="KAK6190594.1"/>
    </source>
</evidence>
<dbReference type="InterPro" id="IPR024332">
    <property type="entry name" value="MOZART2"/>
</dbReference>